<dbReference type="SUPFAM" id="SSF46785">
    <property type="entry name" value="Winged helix' DNA-binding domain"/>
    <property type="match status" value="1"/>
</dbReference>
<dbReference type="STRING" id="76728.AQ490_15140"/>
<name>A0A0T6LYB6_WENVI</name>
<dbReference type="GO" id="GO:0003677">
    <property type="term" value="F:DNA binding"/>
    <property type="evidence" value="ECO:0007669"/>
    <property type="project" value="UniProtKB-KW"/>
</dbReference>
<gene>
    <name evidence="5" type="ORF">AQ490_15140</name>
</gene>
<dbReference type="eggNOG" id="COG1733">
    <property type="taxonomic scope" value="Bacteria"/>
</dbReference>
<keyword evidence="3" id="KW-0804">Transcription</keyword>
<evidence type="ECO:0000256" key="1">
    <source>
        <dbReference type="ARBA" id="ARBA00023015"/>
    </source>
</evidence>
<dbReference type="Pfam" id="PF01638">
    <property type="entry name" value="HxlR"/>
    <property type="match status" value="1"/>
</dbReference>
<evidence type="ECO:0000259" key="4">
    <source>
        <dbReference type="PROSITE" id="PS51118"/>
    </source>
</evidence>
<dbReference type="PROSITE" id="PS51118">
    <property type="entry name" value="HTH_HXLR"/>
    <property type="match status" value="1"/>
</dbReference>
<dbReference type="EMBL" id="LLZU01000005">
    <property type="protein sequence ID" value="KRV50732.1"/>
    <property type="molecule type" value="Genomic_DNA"/>
</dbReference>
<sequence length="106" mass="11640">MTRVFEVLGKRWTGLIIAALMNGPGHFVELRRAIPGISERMLSDRLAELTALSLVAREVNSGPPLRVSYRLTQAGKALKPAMVELTRWADTHLPEGGASCPEQFRG</sequence>
<feature type="domain" description="HTH hxlR-type" evidence="4">
    <location>
        <begin position="1"/>
        <end position="97"/>
    </location>
</feature>
<dbReference type="InterPro" id="IPR002577">
    <property type="entry name" value="HTH_HxlR"/>
</dbReference>
<evidence type="ECO:0000256" key="2">
    <source>
        <dbReference type="ARBA" id="ARBA00023125"/>
    </source>
</evidence>
<keyword evidence="6" id="KW-1185">Reference proteome</keyword>
<proteinExistence type="predicted"/>
<dbReference type="InterPro" id="IPR036390">
    <property type="entry name" value="WH_DNA-bd_sf"/>
</dbReference>
<evidence type="ECO:0000256" key="3">
    <source>
        <dbReference type="ARBA" id="ARBA00023163"/>
    </source>
</evidence>
<comment type="caution">
    <text evidence="5">The sequence shown here is derived from an EMBL/GenBank/DDBJ whole genome shotgun (WGS) entry which is preliminary data.</text>
</comment>
<dbReference type="PANTHER" id="PTHR33204:SF37">
    <property type="entry name" value="HTH-TYPE TRANSCRIPTIONAL REGULATOR YODB"/>
    <property type="match status" value="1"/>
</dbReference>
<dbReference type="PANTHER" id="PTHR33204">
    <property type="entry name" value="TRANSCRIPTIONAL REGULATOR, MARR FAMILY"/>
    <property type="match status" value="1"/>
</dbReference>
<dbReference type="Gene3D" id="1.10.10.10">
    <property type="entry name" value="Winged helix-like DNA-binding domain superfamily/Winged helix DNA-binding domain"/>
    <property type="match status" value="1"/>
</dbReference>
<keyword evidence="1" id="KW-0805">Transcription regulation</keyword>
<organism evidence="5 6">
    <name type="scientific">Wenjunlia vitaminophila</name>
    <name type="common">Streptomyces vitaminophilus</name>
    <dbReference type="NCBI Taxonomy" id="76728"/>
    <lineage>
        <taxon>Bacteria</taxon>
        <taxon>Bacillati</taxon>
        <taxon>Actinomycetota</taxon>
        <taxon>Actinomycetes</taxon>
        <taxon>Kitasatosporales</taxon>
        <taxon>Streptomycetaceae</taxon>
        <taxon>Wenjunlia</taxon>
    </lineage>
</organism>
<reference evidence="5 6" key="1">
    <citation type="submission" date="2015-10" db="EMBL/GenBank/DDBJ databases">
        <title>Draft genome sequence of pyrrolomycin-producing Streptomyces vitaminophilus.</title>
        <authorList>
            <person name="Graham D.E."/>
            <person name="Mahan K.M."/>
            <person name="Klingeman D.M."/>
            <person name="Hettich R.L."/>
            <person name="Parry R.J."/>
        </authorList>
    </citation>
    <scope>NUCLEOTIDE SEQUENCE [LARGE SCALE GENOMIC DNA]</scope>
    <source>
        <strain evidence="5 6">ATCC 31673</strain>
    </source>
</reference>
<protein>
    <submittedName>
        <fullName evidence="5">Transcriptional regulator</fullName>
    </submittedName>
</protein>
<accession>A0A0T6LYB6</accession>
<evidence type="ECO:0000313" key="6">
    <source>
        <dbReference type="Proteomes" id="UP000050867"/>
    </source>
</evidence>
<dbReference type="Proteomes" id="UP000050867">
    <property type="component" value="Unassembled WGS sequence"/>
</dbReference>
<dbReference type="InterPro" id="IPR036388">
    <property type="entry name" value="WH-like_DNA-bd_sf"/>
</dbReference>
<dbReference type="AlphaFoldDB" id="A0A0T6LYB6"/>
<evidence type="ECO:0000313" key="5">
    <source>
        <dbReference type="EMBL" id="KRV50732.1"/>
    </source>
</evidence>
<keyword evidence="2" id="KW-0238">DNA-binding</keyword>